<dbReference type="Gene3D" id="3.40.630.30">
    <property type="match status" value="1"/>
</dbReference>
<evidence type="ECO:0000313" key="3">
    <source>
        <dbReference type="Proteomes" id="UP001434337"/>
    </source>
</evidence>
<organism evidence="2 3">
    <name type="scientific">Propioniciclava soli</name>
    <dbReference type="NCBI Taxonomy" id="2775081"/>
    <lineage>
        <taxon>Bacteria</taxon>
        <taxon>Bacillati</taxon>
        <taxon>Actinomycetota</taxon>
        <taxon>Actinomycetes</taxon>
        <taxon>Propionibacteriales</taxon>
        <taxon>Propionibacteriaceae</taxon>
        <taxon>Propioniciclava</taxon>
    </lineage>
</organism>
<proteinExistence type="predicted"/>
<keyword evidence="2" id="KW-0540">Nuclease</keyword>
<dbReference type="InterPro" id="IPR016181">
    <property type="entry name" value="Acyl_CoA_acyltransferase"/>
</dbReference>
<evidence type="ECO:0000313" key="2">
    <source>
        <dbReference type="EMBL" id="WZW97790.1"/>
    </source>
</evidence>
<dbReference type="Pfam" id="PF00583">
    <property type="entry name" value="Acetyltransf_1"/>
    <property type="match status" value="1"/>
</dbReference>
<accession>A0ABZ3C7S4</accession>
<gene>
    <name evidence="2" type="ORF">PCC79_12925</name>
</gene>
<dbReference type="EC" id="2.3.1.-" evidence="2"/>
<name>A0ABZ3C7S4_9ACTN</name>
<protein>
    <submittedName>
        <fullName evidence="2">GNAT family N-acetyltransferase</fullName>
        <ecNumber evidence="2">2.3.1.-</ecNumber>
    </submittedName>
</protein>
<feature type="domain" description="N-acetyltransferase" evidence="1">
    <location>
        <begin position="100"/>
        <end position="226"/>
    </location>
</feature>
<dbReference type="GO" id="GO:0016746">
    <property type="term" value="F:acyltransferase activity"/>
    <property type="evidence" value="ECO:0007669"/>
    <property type="project" value="UniProtKB-KW"/>
</dbReference>
<dbReference type="Proteomes" id="UP001434337">
    <property type="component" value="Chromosome"/>
</dbReference>
<dbReference type="SUPFAM" id="SSF55729">
    <property type="entry name" value="Acyl-CoA N-acyltransferases (Nat)"/>
    <property type="match status" value="1"/>
</dbReference>
<dbReference type="InterPro" id="IPR000182">
    <property type="entry name" value="GNAT_dom"/>
</dbReference>
<keyword evidence="2" id="KW-0255">Endonuclease</keyword>
<dbReference type="GO" id="GO:0004519">
    <property type="term" value="F:endonuclease activity"/>
    <property type="evidence" value="ECO:0007669"/>
    <property type="project" value="UniProtKB-KW"/>
</dbReference>
<keyword evidence="2" id="KW-0808">Transferase</keyword>
<keyword evidence="2" id="KW-0378">Hydrolase</keyword>
<sequence>MLDATRSRIAGHWAMRLGAPVPGLTPITLTVSGRHDDAALVVVLGGQAWVDIPLAHVDAVAAHVRGHRPAELGDAAFWTPLASAPMRGPADHFWADHTTTLTADAAPVSPDRLAGLREGVRPEEWAEAGFDRPAALGFGVEADGQLLAAATLAPLWGWRADVGVLVLPGHRGHGLGARVASAALADGVDQSGFAVMRVARSSAAATALAVSLGLERYGSNLLVPLA</sequence>
<reference evidence="2 3" key="1">
    <citation type="journal article" date="2023" name="Environ Microbiome">
        <title>A coral-associated actinobacterium mitigates coral bleaching under heat stress.</title>
        <authorList>
            <person name="Li J."/>
            <person name="Zou Y."/>
            <person name="Li Q."/>
            <person name="Zhang J."/>
            <person name="Bourne D.G."/>
            <person name="Lyu Y."/>
            <person name="Liu C."/>
            <person name="Zhang S."/>
        </authorList>
    </citation>
    <scope>NUCLEOTIDE SEQUENCE [LARGE SCALE GENOMIC DNA]</scope>
    <source>
        <strain evidence="2 3">SCSIO 13291</strain>
    </source>
</reference>
<evidence type="ECO:0000259" key="1">
    <source>
        <dbReference type="PROSITE" id="PS51186"/>
    </source>
</evidence>
<keyword evidence="2" id="KW-0012">Acyltransferase</keyword>
<dbReference type="RefSeq" id="WP_342372068.1">
    <property type="nucleotide sequence ID" value="NZ_CP115965.1"/>
</dbReference>
<dbReference type="EMBL" id="CP115965">
    <property type="protein sequence ID" value="WZW97790.1"/>
    <property type="molecule type" value="Genomic_DNA"/>
</dbReference>
<keyword evidence="3" id="KW-1185">Reference proteome</keyword>
<dbReference type="PROSITE" id="PS51186">
    <property type="entry name" value="GNAT"/>
    <property type="match status" value="1"/>
</dbReference>